<reference evidence="5" key="1">
    <citation type="journal article" date="2019" name="Int. J. Syst. Evol. Microbiol.">
        <title>The Global Catalogue of Microorganisms (GCM) 10K type strain sequencing project: providing services to taxonomists for standard genome sequencing and annotation.</title>
        <authorList>
            <consortium name="The Broad Institute Genomics Platform"/>
            <consortium name="The Broad Institute Genome Sequencing Center for Infectious Disease"/>
            <person name="Wu L."/>
            <person name="Ma J."/>
        </authorList>
    </citation>
    <scope>NUCLEOTIDE SEQUENCE [LARGE SCALE GENOMIC DNA]</scope>
    <source>
        <strain evidence="5">XZYJ18</strain>
    </source>
</reference>
<organism evidence="4 5">
    <name type="scientific">Nocardiopsis mangrovi</name>
    <dbReference type="NCBI Taxonomy" id="1179818"/>
    <lineage>
        <taxon>Bacteria</taxon>
        <taxon>Bacillati</taxon>
        <taxon>Actinomycetota</taxon>
        <taxon>Actinomycetes</taxon>
        <taxon>Streptosporangiales</taxon>
        <taxon>Nocardiopsidaceae</taxon>
        <taxon>Nocardiopsis</taxon>
    </lineage>
</organism>
<dbReference type="EMBL" id="JBHSFQ010000006">
    <property type="protein sequence ID" value="MFC4562096.1"/>
    <property type="molecule type" value="Genomic_DNA"/>
</dbReference>
<feature type="transmembrane region" description="Helical" evidence="2">
    <location>
        <begin position="1397"/>
        <end position="1423"/>
    </location>
</feature>
<feature type="domain" description="Alpha-(1-&gt;3)-arabinofuranosyltransferase N-terminal GT-C" evidence="3">
    <location>
        <begin position="3"/>
        <end position="675"/>
    </location>
</feature>
<comment type="caution">
    <text evidence="4">The sequence shown here is derived from an EMBL/GenBank/DDBJ whole genome shotgun (WGS) entry which is preliminary data.</text>
</comment>
<keyword evidence="5" id="KW-1185">Reference proteome</keyword>
<feature type="region of interest" description="Disordered" evidence="1">
    <location>
        <begin position="1514"/>
        <end position="1551"/>
    </location>
</feature>
<dbReference type="InterPro" id="IPR021798">
    <property type="entry name" value="AftD_N"/>
</dbReference>
<sequence length="1551" mass="162961">MLLTAAALSLDPPMIVGDTKIDLAVNPFGFLERALHLWDPAYFGQLQNQAYGYFFPNGPFHAVLIALDMPPWLVQRAWMAVLLCAAFLGTVKLAEALGIGTPHMRIAAGLAYALAPRVLTLISYNSAELQPMMLLPWIMLPLVWGTRHGRSPLRMAMLSGVAFLCCGGTNAASELAVLVVPLIYLLTRSRGPRTRRLLLWWLTALFLVSFWWLAPLLIMGRYVYSFMPFTEDAATTTGVASLVNALRGTSNWMGYIPAQGQSALPSGAELSTEPWLIAVTALVAGLGMAALIDRRTPERLFLITCLLTGTAVITAGYTGADAAGGPFAPAVQAMFDGVLSPFRNVHKFDALIRLPVVLGLAHLPVVLALRAADRAAADPRPPQRTRLPAPAPEAVRRFAAATGALAFLATLTPLATVGIATPGGFERIPGYWYEAADWLDSRARDGMTMAVPGSARGEYEWGRPMDEPMQPLLDAAWTNQQIIPWGSAGVSRLTQEIDQRISAGRGSEGLTATLARMGVTHLLVRNDLQRSGNNGGWPARVHQALADSPGITLQASFGPHVGSLDVQRAADWYDQPYRSLEVYEVEGAAPAVGTVPADGALRVTGGPEALLGLAEQGLLEDDRPVVVGDDPGAEDIAPEDTITTDTSRRREIVYPDVRRNISNTFTADEEPERGAPAPDIMDPAWADYTSVAVDEGIASVTASSSEAGAGASAATRDPGRMPFAALDATADTSWRSSGFAGAIGQWLEVEFTEPREVGDLAIAFEQIPGEPPPARISIITDDASATAAVEATGEPQEFAAPQGRTSTLRVRVDELAWEPEYRFGTRVGITGLTLPGLDPTRTLAVPGAPGARTVLLTGSTGAVPGCMEGSQVWVCNPDLAVQGEDAYTFDRSFEMGAGAAADGHVISGEAVITDPVDAENAANRGTGYPRVGSSSASVEHPAAMGRNAFDDDRATVWYPDPGEDAPSLDVDLGRATEIDGLRVDFPRADSVLRPVKVIAETAGTVREGWLDGSGWVGFAPFTTDELTLTFEPPEDQPLEISGIRLPGVRPLEPVEGGDATTECGLGPVLRVNGERVETRIVSGTLEDIVAGRALRYESCADVGIVDGANRVAVEPGNRYQVRSALVAEAGAAERPEVETAPVAAMGAWGDGERRFDVAVEEDSYLVVNENFNDGWRAEAEGVGAPLEPVRLDGWKQAWRLPAGTAGTVTLTYTPDGPYHLALGAGAALALVAVVAAVRRPRVTPPSRPTRLRLPARARAVFPARSGRSPGGSRYALSAGRAETGGQIGRSGREGQGGRDERDGPDGPARRPVARTETTAALADDAGADGGSGPGDGPADIHGADPPGDAADGNRDRAAAGNGGRNSSRAPRPPGPGGMWTPSAGPAGIRRRLLVPLALAYGVWVAGAAGAAAVVAALLVAWWLGRAPSDRLRHAKPQRPASGGRALRLLVGPWTVVASLCCAGASLAIGTYLALYLPFHDVTELLGDPLRGAVAHLCCLPALVRLAIALGEPAAPAGPPGTPDAPPPREAGRPAAADPVADRNDRAQEVNA</sequence>
<dbReference type="Pfam" id="PF11847">
    <property type="entry name" value="GT-C_AftD"/>
    <property type="match status" value="1"/>
</dbReference>
<protein>
    <submittedName>
        <fullName evidence="4">Alpha-(1-&gt;3)-arabinofuranosyltransferase family protein</fullName>
    </submittedName>
</protein>
<evidence type="ECO:0000256" key="1">
    <source>
        <dbReference type="SAM" id="MobiDB-lite"/>
    </source>
</evidence>
<feature type="transmembrane region" description="Helical" evidence="2">
    <location>
        <begin position="77"/>
        <end position="94"/>
    </location>
</feature>
<feature type="transmembrane region" description="Helical" evidence="2">
    <location>
        <begin position="1453"/>
        <end position="1476"/>
    </location>
</feature>
<dbReference type="SUPFAM" id="SSF49785">
    <property type="entry name" value="Galactose-binding domain-like"/>
    <property type="match status" value="2"/>
</dbReference>
<keyword evidence="2" id="KW-1133">Transmembrane helix</keyword>
<dbReference type="InterPro" id="IPR008979">
    <property type="entry name" value="Galactose-bd-like_sf"/>
</dbReference>
<keyword evidence="2" id="KW-0472">Membrane</keyword>
<feature type="transmembrane region" description="Helical" evidence="2">
    <location>
        <begin position="198"/>
        <end position="218"/>
    </location>
</feature>
<feature type="compositionally biased region" description="Basic and acidic residues" evidence="1">
    <location>
        <begin position="1539"/>
        <end position="1551"/>
    </location>
</feature>
<dbReference type="RefSeq" id="WP_378573088.1">
    <property type="nucleotide sequence ID" value="NZ_JBHSFQ010000006.1"/>
</dbReference>
<feature type="transmembrane region" description="Helical" evidence="2">
    <location>
        <begin position="394"/>
        <end position="415"/>
    </location>
</feature>
<evidence type="ECO:0000313" key="5">
    <source>
        <dbReference type="Proteomes" id="UP001595923"/>
    </source>
</evidence>
<gene>
    <name evidence="4" type="ORF">ACFO4E_09535</name>
</gene>
<feature type="region of interest" description="Disordered" evidence="1">
    <location>
        <begin position="1242"/>
        <end position="1383"/>
    </location>
</feature>
<feature type="transmembrane region" description="Helical" evidence="2">
    <location>
        <begin position="350"/>
        <end position="373"/>
    </location>
</feature>
<accession>A0ABV9DT68</accession>
<name>A0ABV9DT68_9ACTN</name>
<dbReference type="Proteomes" id="UP001595923">
    <property type="component" value="Unassembled WGS sequence"/>
</dbReference>
<feature type="transmembrane region" description="Helical" evidence="2">
    <location>
        <begin position="275"/>
        <end position="293"/>
    </location>
</feature>
<feature type="transmembrane region" description="Helical" evidence="2">
    <location>
        <begin position="161"/>
        <end position="186"/>
    </location>
</feature>
<evidence type="ECO:0000259" key="3">
    <source>
        <dbReference type="Pfam" id="PF11847"/>
    </source>
</evidence>
<feature type="compositionally biased region" description="Pro residues" evidence="1">
    <location>
        <begin position="1515"/>
        <end position="1528"/>
    </location>
</feature>
<proteinExistence type="predicted"/>
<evidence type="ECO:0000256" key="2">
    <source>
        <dbReference type="SAM" id="Phobius"/>
    </source>
</evidence>
<dbReference type="Gene3D" id="2.60.120.260">
    <property type="entry name" value="Galactose-binding domain-like"/>
    <property type="match status" value="2"/>
</dbReference>
<evidence type="ECO:0000313" key="4">
    <source>
        <dbReference type="EMBL" id="MFC4562096.1"/>
    </source>
</evidence>
<feature type="compositionally biased region" description="Basic and acidic residues" evidence="1">
    <location>
        <begin position="1290"/>
        <end position="1308"/>
    </location>
</feature>
<feature type="compositionally biased region" description="Low complexity" evidence="1">
    <location>
        <begin position="1256"/>
        <end position="1265"/>
    </location>
</feature>
<feature type="transmembrane region" description="Helical" evidence="2">
    <location>
        <begin position="300"/>
        <end position="320"/>
    </location>
</feature>
<keyword evidence="2" id="KW-0812">Transmembrane</keyword>